<comment type="subcellular location">
    <subcellularLocation>
        <location evidence="1">Cell membrane</location>
        <topology evidence="1">Multi-pass membrane protein</topology>
    </subcellularLocation>
</comment>
<keyword evidence="6" id="KW-0406">Ion transport</keyword>
<reference evidence="9" key="1">
    <citation type="journal article" date="2012" name="Mol. Biol. Evol.">
        <title>Transcriptomic Evidence for the Expression of Horizontally Transferred Algal Nuclear Genes in the Photosynthetic Sea Slug, Elysia chlorotica.</title>
        <authorList>
            <person name="Pierce S.K."/>
            <person name="Fang X."/>
            <person name="Schwartz J.A."/>
            <person name="Jiang X."/>
            <person name="Zhao W."/>
            <person name="Curtis N.E."/>
            <person name="Kocot K.M."/>
            <person name="Yang B."/>
            <person name="Wang J."/>
        </authorList>
    </citation>
    <scope>NUCLEOTIDE SEQUENCE</scope>
</reference>
<protein>
    <submittedName>
        <fullName evidence="9">Uncharacterized protein</fullName>
    </submittedName>
</protein>
<dbReference type="PANTHER" id="PTHR33281:SF19">
    <property type="entry name" value="VOLTAGE-DEPENDENT ANION CHANNEL-FORMING PROTEIN YNEE"/>
    <property type="match status" value="1"/>
</dbReference>
<evidence type="ECO:0000256" key="4">
    <source>
        <dbReference type="ARBA" id="ARBA00022692"/>
    </source>
</evidence>
<keyword evidence="4" id="KW-0812">Transmembrane</keyword>
<evidence type="ECO:0000313" key="9">
    <source>
        <dbReference type="EMBL" id="AFA52595.1"/>
    </source>
</evidence>
<name>H6WBA7_VAULI</name>
<evidence type="ECO:0000256" key="8">
    <source>
        <dbReference type="SAM" id="SignalP"/>
    </source>
</evidence>
<dbReference type="AlphaFoldDB" id="H6WBA7"/>
<organism evidence="9">
    <name type="scientific">Vaucheria litorea</name>
    <name type="common">Yellow-green alga</name>
    <dbReference type="NCBI Taxonomy" id="109269"/>
    <lineage>
        <taxon>Eukaryota</taxon>
        <taxon>Sar</taxon>
        <taxon>Stramenopiles</taxon>
        <taxon>Ochrophyta</taxon>
        <taxon>PX clade</taxon>
        <taxon>Xanthophyceae</taxon>
        <taxon>Vaucheriales</taxon>
        <taxon>Vaucheriaceae</taxon>
        <taxon>Vaucheria</taxon>
    </lineage>
</organism>
<evidence type="ECO:0000256" key="2">
    <source>
        <dbReference type="ARBA" id="ARBA00022448"/>
    </source>
</evidence>
<dbReference type="InterPro" id="IPR044669">
    <property type="entry name" value="YneE/VCCN1/2-like"/>
</dbReference>
<evidence type="ECO:0000256" key="5">
    <source>
        <dbReference type="ARBA" id="ARBA00022989"/>
    </source>
</evidence>
<sequence>MFKSAKFAFLLICVLCAVERSSSFGFTARTNQLKSMRNAVNRGQRNGMSMRVQSARPFASNDWLDNIKNLPASKINKDITSHLWFNTGWAVLITCIHMFTPQHYIDDFHISTVPQTLMASALSLLLIFRNNAAYDRFWESRKVWGAITNTVRNLARLGKITIDDEEVLSLYKDYLRSYPFLLKQHLQNTRNDEELDWLKARLPKYEFENIQSNPNPPLLVLQRMSQILGTLFPPSSKPSQAKVFYRIKIEECINLLSDCVGLCERILNTPVPRSYSRHTSRLLTVFLLTLPIVLVPHTEFGTPLVVLLMGWGMLSIEGIAYLIEQPFDATNNQLPMINYCNNLFRNVDFIVSEKSYGRLVDTSILKKYETYHVNGGYGGGPRIEAVPKDSSKVQSS</sequence>
<keyword evidence="8" id="KW-0732">Signal</keyword>
<keyword evidence="7" id="KW-0472">Membrane</keyword>
<dbReference type="GO" id="GO:0005886">
    <property type="term" value="C:plasma membrane"/>
    <property type="evidence" value="ECO:0007669"/>
    <property type="project" value="UniProtKB-SubCell"/>
</dbReference>
<keyword evidence="2" id="KW-0813">Transport</keyword>
<accession>H6WBA7</accession>
<evidence type="ECO:0000256" key="6">
    <source>
        <dbReference type="ARBA" id="ARBA00023065"/>
    </source>
</evidence>
<evidence type="ECO:0000256" key="3">
    <source>
        <dbReference type="ARBA" id="ARBA00022475"/>
    </source>
</evidence>
<feature type="signal peptide" evidence="8">
    <location>
        <begin position="1"/>
        <end position="23"/>
    </location>
</feature>
<dbReference type="Pfam" id="PF25539">
    <property type="entry name" value="Bestrophin_2"/>
    <property type="match status" value="1"/>
</dbReference>
<keyword evidence="5" id="KW-1133">Transmembrane helix</keyword>
<dbReference type="GO" id="GO:0005254">
    <property type="term" value="F:chloride channel activity"/>
    <property type="evidence" value="ECO:0007669"/>
    <property type="project" value="InterPro"/>
</dbReference>
<feature type="chain" id="PRO_5003608131" evidence="8">
    <location>
        <begin position="24"/>
        <end position="396"/>
    </location>
</feature>
<keyword evidence="3" id="KW-1003">Cell membrane</keyword>
<dbReference type="PANTHER" id="PTHR33281">
    <property type="entry name" value="UPF0187 PROTEIN YNEE"/>
    <property type="match status" value="1"/>
</dbReference>
<dbReference type="EMBL" id="JQ062426">
    <property type="protein sequence ID" value="AFA52595.1"/>
    <property type="molecule type" value="Genomic_DNA"/>
</dbReference>
<evidence type="ECO:0000256" key="7">
    <source>
        <dbReference type="ARBA" id="ARBA00023136"/>
    </source>
</evidence>
<evidence type="ECO:0000256" key="1">
    <source>
        <dbReference type="ARBA" id="ARBA00004651"/>
    </source>
</evidence>
<proteinExistence type="predicted"/>